<protein>
    <submittedName>
        <fullName evidence="1">Uncharacterized protein</fullName>
    </submittedName>
</protein>
<reference evidence="1 2" key="1">
    <citation type="submission" date="2020-12" db="EMBL/GenBank/DDBJ databases">
        <title>Genomic Analysis and Response surface optimization of nitrogen-fixing conditions for A. chroococcum strain HR1, Isolation from rhizosphere soil.</title>
        <authorList>
            <person name="Li J."/>
            <person name="Yang H."/>
            <person name="Liu H."/>
            <person name="Wang C."/>
            <person name="Tian Y."/>
            <person name="Lu X.Y."/>
        </authorList>
    </citation>
    <scope>NUCLEOTIDE SEQUENCE [LARGE SCALE GENOMIC DNA]</scope>
    <source>
        <strain evidence="1 2">HR1</strain>
        <plasmid evidence="1 2">unnamed2</plasmid>
    </source>
</reference>
<proteinExistence type="predicted"/>
<name>A0AAP9YIS5_9GAMM</name>
<dbReference type="Proteomes" id="UP000596192">
    <property type="component" value="Plasmid unnamed2"/>
</dbReference>
<accession>A0AAP9YIS5</accession>
<dbReference type="AlphaFoldDB" id="A0AAP9YIS5"/>
<sequence length="144" mass="16169">MQLIWSSRQGRQRASNNDALAVGRKDTWLVCMLVDAAARSVHSQRFAHYWGRQIVAQVLQEPLVNDGHSIIALLSREQAQLRDRFLLEIASYCLLCLDMETRNAQTFHVGDCLAGEMQGGAISWWASPHTLNQEVPAGSRHTLT</sequence>
<dbReference type="SUPFAM" id="SSF81606">
    <property type="entry name" value="PP2C-like"/>
    <property type="match status" value="1"/>
</dbReference>
<evidence type="ECO:0000313" key="2">
    <source>
        <dbReference type="Proteomes" id="UP000596192"/>
    </source>
</evidence>
<organism evidence="1 2">
    <name type="scientific">Azotobacter chroococcum</name>
    <dbReference type="NCBI Taxonomy" id="353"/>
    <lineage>
        <taxon>Bacteria</taxon>
        <taxon>Pseudomonadati</taxon>
        <taxon>Pseudomonadota</taxon>
        <taxon>Gammaproteobacteria</taxon>
        <taxon>Pseudomonadales</taxon>
        <taxon>Pseudomonadaceae</taxon>
        <taxon>Azotobacter</taxon>
    </lineage>
</organism>
<dbReference type="InterPro" id="IPR036457">
    <property type="entry name" value="PPM-type-like_dom_sf"/>
</dbReference>
<keyword evidence="1" id="KW-0614">Plasmid</keyword>
<geneLocation type="plasmid" evidence="1 2">
    <name>unnamed2</name>
</geneLocation>
<gene>
    <name evidence="1" type="ORF">GKQ51_23510</name>
</gene>
<evidence type="ECO:0000313" key="1">
    <source>
        <dbReference type="EMBL" id="QQE91328.1"/>
    </source>
</evidence>
<dbReference type="RefSeq" id="WP_198868258.1">
    <property type="nucleotide sequence ID" value="NZ_CP066312.1"/>
</dbReference>
<dbReference type="EMBL" id="CP066312">
    <property type="protein sequence ID" value="QQE91328.1"/>
    <property type="molecule type" value="Genomic_DNA"/>
</dbReference>